<dbReference type="EMBL" id="NKUB01000022">
    <property type="protein sequence ID" value="PYD68759.1"/>
    <property type="molecule type" value="Genomic_DNA"/>
</dbReference>
<proteinExistence type="predicted"/>
<organism evidence="1 2">
    <name type="scientific">Komagataeibacter swingsii</name>
    <dbReference type="NCBI Taxonomy" id="215220"/>
    <lineage>
        <taxon>Bacteria</taxon>
        <taxon>Pseudomonadati</taxon>
        <taxon>Pseudomonadota</taxon>
        <taxon>Alphaproteobacteria</taxon>
        <taxon>Acetobacterales</taxon>
        <taxon>Acetobacteraceae</taxon>
        <taxon>Komagataeibacter</taxon>
    </lineage>
</organism>
<evidence type="ECO:0000313" key="2">
    <source>
        <dbReference type="Proteomes" id="UP000247371"/>
    </source>
</evidence>
<evidence type="ECO:0000313" key="1">
    <source>
        <dbReference type="EMBL" id="PYD68759.1"/>
    </source>
</evidence>
<keyword evidence="2" id="KW-1185">Reference proteome</keyword>
<comment type="caution">
    <text evidence="1">The sequence shown here is derived from an EMBL/GenBank/DDBJ whole genome shotgun (WGS) entry which is preliminary data.</text>
</comment>
<name>A0A2V4S0Z4_9PROT</name>
<dbReference type="AlphaFoldDB" id="A0A2V4S0Z4"/>
<gene>
    <name evidence="1" type="ORF">CFR76_13400</name>
</gene>
<reference evidence="1 2" key="1">
    <citation type="submission" date="2017-07" db="EMBL/GenBank/DDBJ databases">
        <title>A draft genome sequence of Komagataeibacter swingsii LMG 22125.</title>
        <authorList>
            <person name="Skraban J."/>
            <person name="Cleenwerck I."/>
            <person name="Vandamme P."/>
            <person name="Trcek J."/>
        </authorList>
    </citation>
    <scope>NUCLEOTIDE SEQUENCE [LARGE SCALE GENOMIC DNA]</scope>
    <source>
        <strain evidence="1 2">LMG 22125</strain>
    </source>
</reference>
<sequence length="65" mass="7572">MPAGKVADDDRPFPMQACHACKRGLGENGSRRPLKSQQFLVTLFSKSFRERRFFGKRRHPETFVF</sequence>
<dbReference type="Proteomes" id="UP000247371">
    <property type="component" value="Unassembled WGS sequence"/>
</dbReference>
<accession>A0A2V4S0Z4</accession>
<protein>
    <submittedName>
        <fullName evidence="1">Uncharacterized protein</fullName>
    </submittedName>
</protein>